<sequence length="448" mass="48913">MVVSALQYGESVAATVAEFAESEPYRPHTAPFVSGDPYHRPLDAARLAAVDWSRPLTEEQFVSDESLMANRLLMNVYESDALFLPRDGLRGQERGFEAFYSSRNRQLADRLRPTAEHFALGFLGDSVKITGAWESDALVAHLEHTIDETVNADRPVLRAIEAAPDARRAAGMLIAQMALDGLTEATAMSQNLGGAFGPEQSELFKIFIDEFGYGVFAAKHSTLFTDLCTSAGMATDAHHYWFFYLPTSIAVNNYFYTVTRNRTGFFRYVGAMALLEATFAPYFDALAKTLRSVYGDAVDLKYCDEHAHIDQHHGRMAVHDLLVPLARKHGPAAARDLIRGVEEIRLLGALADQDVLAQLRWTPSVVKADPSPVDPADAVELTARTPFETRVAGADCVVRVLGGQAQLHWSATGDPLTPAAGEAVVVPKGRLYGIRSDMDSAIVVSPVG</sequence>
<dbReference type="Gene3D" id="1.20.910.10">
    <property type="entry name" value="Heme oxygenase-like"/>
    <property type="match status" value="1"/>
</dbReference>
<dbReference type="EMBL" id="JBHLUD010000004">
    <property type="protein sequence ID" value="MFC0542651.1"/>
    <property type="molecule type" value="Genomic_DNA"/>
</dbReference>
<dbReference type="Pfam" id="PF14518">
    <property type="entry name" value="Haem_oxygenas_2"/>
    <property type="match status" value="1"/>
</dbReference>
<protein>
    <submittedName>
        <fullName evidence="1">Iron-containing redox enzyme family protein</fullName>
        <ecNumber evidence="1">1.-.-.-</ecNumber>
    </submittedName>
</protein>
<keyword evidence="1" id="KW-0560">Oxidoreductase</keyword>
<evidence type="ECO:0000313" key="2">
    <source>
        <dbReference type="Proteomes" id="UP001589810"/>
    </source>
</evidence>
<comment type="caution">
    <text evidence="1">The sequence shown here is derived from an EMBL/GenBank/DDBJ whole genome shotgun (WGS) entry which is preliminary data.</text>
</comment>
<dbReference type="Proteomes" id="UP001589810">
    <property type="component" value="Unassembled WGS sequence"/>
</dbReference>
<gene>
    <name evidence="1" type="ORF">ACFFH7_14235</name>
</gene>
<dbReference type="GO" id="GO:0016491">
    <property type="term" value="F:oxidoreductase activity"/>
    <property type="evidence" value="ECO:0007669"/>
    <property type="project" value="UniProtKB-KW"/>
</dbReference>
<proteinExistence type="predicted"/>
<dbReference type="SUPFAM" id="SSF48613">
    <property type="entry name" value="Heme oxygenase-like"/>
    <property type="match status" value="1"/>
</dbReference>
<organism evidence="1 2">
    <name type="scientific">Kutzneria chonburiensis</name>
    <dbReference type="NCBI Taxonomy" id="1483604"/>
    <lineage>
        <taxon>Bacteria</taxon>
        <taxon>Bacillati</taxon>
        <taxon>Actinomycetota</taxon>
        <taxon>Actinomycetes</taxon>
        <taxon>Pseudonocardiales</taxon>
        <taxon>Pseudonocardiaceae</taxon>
        <taxon>Kutzneria</taxon>
    </lineage>
</organism>
<dbReference type="InterPro" id="IPR016084">
    <property type="entry name" value="Haem_Oase-like_multi-hlx"/>
</dbReference>
<dbReference type="RefSeq" id="WP_273941067.1">
    <property type="nucleotide sequence ID" value="NZ_CP097263.1"/>
</dbReference>
<dbReference type="EC" id="1.-.-.-" evidence="1"/>
<reference evidence="1 2" key="1">
    <citation type="submission" date="2024-09" db="EMBL/GenBank/DDBJ databases">
        <authorList>
            <person name="Sun Q."/>
            <person name="Mori K."/>
        </authorList>
    </citation>
    <scope>NUCLEOTIDE SEQUENCE [LARGE SCALE GENOMIC DNA]</scope>
    <source>
        <strain evidence="1 2">TBRC 1432</strain>
    </source>
</reference>
<name>A0ABV6MS50_9PSEU</name>
<evidence type="ECO:0000313" key="1">
    <source>
        <dbReference type="EMBL" id="MFC0542651.1"/>
    </source>
</evidence>
<accession>A0ABV6MS50</accession>
<dbReference type="SMART" id="SM01236">
    <property type="entry name" value="Haem_oxygenase_2"/>
    <property type="match status" value="1"/>
</dbReference>
<keyword evidence="2" id="KW-1185">Reference proteome</keyword>